<organism evidence="1 2">
    <name type="scientific">Ensete ventricosum</name>
    <name type="common">Abyssinian banana</name>
    <name type="synonym">Musa ensete</name>
    <dbReference type="NCBI Taxonomy" id="4639"/>
    <lineage>
        <taxon>Eukaryota</taxon>
        <taxon>Viridiplantae</taxon>
        <taxon>Streptophyta</taxon>
        <taxon>Embryophyta</taxon>
        <taxon>Tracheophyta</taxon>
        <taxon>Spermatophyta</taxon>
        <taxon>Magnoliopsida</taxon>
        <taxon>Liliopsida</taxon>
        <taxon>Zingiberales</taxon>
        <taxon>Musaceae</taxon>
        <taxon>Ensete</taxon>
    </lineage>
</organism>
<accession>A0A426ZMG3</accession>
<evidence type="ECO:0000313" key="2">
    <source>
        <dbReference type="Proteomes" id="UP000287651"/>
    </source>
</evidence>
<name>A0A426ZMG3_ENSVE</name>
<comment type="caution">
    <text evidence="1">The sequence shown here is derived from an EMBL/GenBank/DDBJ whole genome shotgun (WGS) entry which is preliminary data.</text>
</comment>
<dbReference type="EMBL" id="AMZH03005902">
    <property type="protein sequence ID" value="RRT65183.1"/>
    <property type="molecule type" value="Genomic_DNA"/>
</dbReference>
<evidence type="ECO:0000313" key="1">
    <source>
        <dbReference type="EMBL" id="RRT65183.1"/>
    </source>
</evidence>
<sequence>MQEDGGAHCVLSRMTSADNRPLRHMRGRRGGWETKSLGCIGEATQAINANPVRQNRCSACVLLCELMALSSEPASGDLGQLHKQWEKRRCQEIGADLVGFVDRGKVQLDSFVGKVIVGGSRKASGLLFSGNARCNDRGGRRGSGQAADWKEQSRRLDSVREERSFTSEGVPLHLELRVLLERRAQVAFWPRWCLNDRGSGCDCCSRSNVIGNRYHLIARILLVLHKRL</sequence>
<proteinExistence type="predicted"/>
<dbReference type="AlphaFoldDB" id="A0A426ZMG3"/>
<reference evidence="1 2" key="1">
    <citation type="journal article" date="2014" name="Agronomy (Basel)">
        <title>A Draft Genome Sequence for Ensete ventricosum, the Drought-Tolerant Tree Against Hunger.</title>
        <authorList>
            <person name="Harrison J."/>
            <person name="Moore K.A."/>
            <person name="Paszkiewicz K."/>
            <person name="Jones T."/>
            <person name="Grant M."/>
            <person name="Ambacheew D."/>
            <person name="Muzemil S."/>
            <person name="Studholme D.J."/>
        </authorList>
    </citation>
    <scope>NUCLEOTIDE SEQUENCE [LARGE SCALE GENOMIC DNA]</scope>
</reference>
<gene>
    <name evidence="1" type="ORF">B296_00013561</name>
</gene>
<protein>
    <submittedName>
        <fullName evidence="1">Uncharacterized protein</fullName>
    </submittedName>
</protein>
<dbReference type="Proteomes" id="UP000287651">
    <property type="component" value="Unassembled WGS sequence"/>
</dbReference>